<feature type="region of interest" description="Disordered" evidence="1">
    <location>
        <begin position="1"/>
        <end position="40"/>
    </location>
</feature>
<feature type="compositionally biased region" description="Polar residues" evidence="1">
    <location>
        <begin position="9"/>
        <end position="22"/>
    </location>
</feature>
<reference evidence="2" key="1">
    <citation type="journal article" date="2023" name="Plant J.">
        <title>The genome of the king protea, Protea cynaroides.</title>
        <authorList>
            <person name="Chang J."/>
            <person name="Duong T.A."/>
            <person name="Schoeman C."/>
            <person name="Ma X."/>
            <person name="Roodt D."/>
            <person name="Barker N."/>
            <person name="Li Z."/>
            <person name="Van de Peer Y."/>
            <person name="Mizrachi E."/>
        </authorList>
    </citation>
    <scope>NUCLEOTIDE SEQUENCE</scope>
    <source>
        <tissue evidence="2">Young leaves</tissue>
    </source>
</reference>
<protein>
    <submittedName>
        <fullName evidence="2">Uncharacterized protein</fullName>
    </submittedName>
</protein>
<proteinExistence type="predicted"/>
<feature type="compositionally biased region" description="Basic and acidic residues" evidence="1">
    <location>
        <begin position="24"/>
        <end position="40"/>
    </location>
</feature>
<name>A0A9Q0KEE9_9MAGN</name>
<sequence length="100" mass="10816">MVHLGDPSSKVTGQPDSISTIDMTDMRLRDARNQGERRSHDAIKDCVSIVIPSMLRSAVSGRAAPSMSPSINMGNSAPSVFSHTLVGDSATLLPFHRRRQ</sequence>
<comment type="caution">
    <text evidence="2">The sequence shown here is derived from an EMBL/GenBank/DDBJ whole genome shotgun (WGS) entry which is preliminary data.</text>
</comment>
<dbReference type="AlphaFoldDB" id="A0A9Q0KEE9"/>
<gene>
    <name evidence="2" type="ORF">NE237_015630</name>
</gene>
<dbReference type="Proteomes" id="UP001141806">
    <property type="component" value="Unassembled WGS sequence"/>
</dbReference>
<evidence type="ECO:0000313" key="2">
    <source>
        <dbReference type="EMBL" id="KAJ4968929.1"/>
    </source>
</evidence>
<dbReference type="EMBL" id="JAMYWD010000006">
    <property type="protein sequence ID" value="KAJ4968929.1"/>
    <property type="molecule type" value="Genomic_DNA"/>
</dbReference>
<evidence type="ECO:0000256" key="1">
    <source>
        <dbReference type="SAM" id="MobiDB-lite"/>
    </source>
</evidence>
<evidence type="ECO:0000313" key="3">
    <source>
        <dbReference type="Proteomes" id="UP001141806"/>
    </source>
</evidence>
<keyword evidence="3" id="KW-1185">Reference proteome</keyword>
<accession>A0A9Q0KEE9</accession>
<organism evidence="2 3">
    <name type="scientific">Protea cynaroides</name>
    <dbReference type="NCBI Taxonomy" id="273540"/>
    <lineage>
        <taxon>Eukaryota</taxon>
        <taxon>Viridiplantae</taxon>
        <taxon>Streptophyta</taxon>
        <taxon>Embryophyta</taxon>
        <taxon>Tracheophyta</taxon>
        <taxon>Spermatophyta</taxon>
        <taxon>Magnoliopsida</taxon>
        <taxon>Proteales</taxon>
        <taxon>Proteaceae</taxon>
        <taxon>Protea</taxon>
    </lineage>
</organism>